<name>A0A6C0HLK0_9ZZZZ</name>
<accession>A0A6C0HLK0</accession>
<dbReference type="SMART" id="SM00479">
    <property type="entry name" value="EXOIII"/>
    <property type="match status" value="1"/>
</dbReference>
<dbReference type="InterPro" id="IPR013520">
    <property type="entry name" value="Ribonucl_H"/>
</dbReference>
<dbReference type="EMBL" id="MN739980">
    <property type="protein sequence ID" value="QHT81250.1"/>
    <property type="molecule type" value="Genomic_DNA"/>
</dbReference>
<dbReference type="Gene3D" id="3.30.420.10">
    <property type="entry name" value="Ribonuclease H-like superfamily/Ribonuclease H"/>
    <property type="match status" value="1"/>
</dbReference>
<evidence type="ECO:0000313" key="2">
    <source>
        <dbReference type="EMBL" id="QHT81250.1"/>
    </source>
</evidence>
<dbReference type="GO" id="GO:0003676">
    <property type="term" value="F:nucleic acid binding"/>
    <property type="evidence" value="ECO:0007669"/>
    <property type="project" value="InterPro"/>
</dbReference>
<reference evidence="2" key="1">
    <citation type="journal article" date="2020" name="Nature">
        <title>Giant virus diversity and host interactions through global metagenomics.</title>
        <authorList>
            <person name="Schulz F."/>
            <person name="Roux S."/>
            <person name="Paez-Espino D."/>
            <person name="Jungbluth S."/>
            <person name="Walsh D.A."/>
            <person name="Denef V.J."/>
            <person name="McMahon K.D."/>
            <person name="Konstantinidis K.T."/>
            <person name="Eloe-Fadrosh E.A."/>
            <person name="Kyrpides N.C."/>
            <person name="Woyke T."/>
        </authorList>
    </citation>
    <scope>NUCLEOTIDE SEQUENCE</scope>
    <source>
        <strain evidence="2">GVMAG-M-3300023184-13</strain>
    </source>
</reference>
<dbReference type="InterPro" id="IPR036397">
    <property type="entry name" value="RNaseH_sf"/>
</dbReference>
<proteinExistence type="predicted"/>
<dbReference type="CDD" id="cd06127">
    <property type="entry name" value="DEDDh"/>
    <property type="match status" value="1"/>
</dbReference>
<feature type="domain" description="Exonuclease" evidence="1">
    <location>
        <begin position="9"/>
        <end position="247"/>
    </location>
</feature>
<organism evidence="2">
    <name type="scientific">viral metagenome</name>
    <dbReference type="NCBI Taxonomy" id="1070528"/>
    <lineage>
        <taxon>unclassified sequences</taxon>
        <taxon>metagenomes</taxon>
        <taxon>organismal metagenomes</taxon>
    </lineage>
</organism>
<dbReference type="InterPro" id="IPR012337">
    <property type="entry name" value="RNaseH-like_sf"/>
</dbReference>
<sequence length="263" mass="29933">MVEQLIGKKVFIFDTETTGLPEKKPGGKFGTRSEYYSPNTRPSAYDTARIVSIAWFYTDNFTYSTLDTNNINHYIRKPEGFTEIPKTHIHGISYDNAMTNGILFKEILKTTPLEADLLNCDYIVAHNVLFDIHILLNELVRSEEFNLTEKINAMLDYNKCICTGEIGKPICKLGYKNSKIDYVNYTSGNSNSNTTTATHRLPRYKMPKLCEFYNHLFGCEMQNAHSASGDVKALMEILRLIVRDIDDDENSNGDVIVDKLSKI</sequence>
<dbReference type="SUPFAM" id="SSF53098">
    <property type="entry name" value="Ribonuclease H-like"/>
    <property type="match status" value="1"/>
</dbReference>
<dbReference type="AlphaFoldDB" id="A0A6C0HLK0"/>
<evidence type="ECO:0000259" key="1">
    <source>
        <dbReference type="SMART" id="SM00479"/>
    </source>
</evidence>
<protein>
    <recommendedName>
        <fullName evidence="1">Exonuclease domain-containing protein</fullName>
    </recommendedName>
</protein>